<dbReference type="Proteomes" id="UP000789570">
    <property type="component" value="Unassembled WGS sequence"/>
</dbReference>
<dbReference type="SUPFAM" id="SSF52047">
    <property type="entry name" value="RNI-like"/>
    <property type="match status" value="1"/>
</dbReference>
<dbReference type="EMBL" id="CAJVPQ010000011">
    <property type="protein sequence ID" value="CAG8436753.1"/>
    <property type="molecule type" value="Genomic_DNA"/>
</dbReference>
<name>A0A9N8V1Y8_9GLOM</name>
<accession>A0A9N8V1Y8</accession>
<reference evidence="1" key="1">
    <citation type="submission" date="2021-06" db="EMBL/GenBank/DDBJ databases">
        <authorList>
            <person name="Kallberg Y."/>
            <person name="Tangrot J."/>
            <person name="Rosling A."/>
        </authorList>
    </citation>
    <scope>NUCLEOTIDE SEQUENCE</scope>
    <source>
        <strain evidence="1">UK204</strain>
    </source>
</reference>
<proteinExistence type="predicted"/>
<comment type="caution">
    <text evidence="1">The sequence shown here is derived from an EMBL/GenBank/DDBJ whole genome shotgun (WGS) entry which is preliminary data.</text>
</comment>
<protein>
    <submittedName>
        <fullName evidence="1">12658_t:CDS:1</fullName>
    </submittedName>
</protein>
<dbReference type="OrthoDB" id="10348331at2759"/>
<evidence type="ECO:0000313" key="2">
    <source>
        <dbReference type="Proteomes" id="UP000789570"/>
    </source>
</evidence>
<evidence type="ECO:0000313" key="1">
    <source>
        <dbReference type="EMBL" id="CAG8436753.1"/>
    </source>
</evidence>
<keyword evidence="2" id="KW-1185">Reference proteome</keyword>
<dbReference type="Gene3D" id="3.80.10.10">
    <property type="entry name" value="Ribonuclease Inhibitor"/>
    <property type="match status" value="1"/>
</dbReference>
<organism evidence="1 2">
    <name type="scientific">Funneliformis caledonium</name>
    <dbReference type="NCBI Taxonomy" id="1117310"/>
    <lineage>
        <taxon>Eukaryota</taxon>
        <taxon>Fungi</taxon>
        <taxon>Fungi incertae sedis</taxon>
        <taxon>Mucoromycota</taxon>
        <taxon>Glomeromycotina</taxon>
        <taxon>Glomeromycetes</taxon>
        <taxon>Glomerales</taxon>
        <taxon>Glomeraceae</taxon>
        <taxon>Funneliformis</taxon>
    </lineage>
</organism>
<dbReference type="InterPro" id="IPR032675">
    <property type="entry name" value="LRR_dom_sf"/>
</dbReference>
<sequence length="488" mass="58331">MDRLSTFCLDHIFRYFNIKTVNDHVSTSDRLALSTCLLVNRRWFEIAVKIFWEESAYNLPPLLACLSDESKQIIRDNVPFIPETDLNTPPFMDYMSINQQLNLNYLNHVIRTIIIKYDPDNTVNDDQQRFQDYKEVIYREMVKLFMLKASLRRLHFFTEIDDDDAPHVDFASFPNAINTLKQLTTFETCTDVDPRFLQQVLSCQNFEYISLHFEEKYSEGLTEIVNNQNNLKELKVIREHKAYHWPKLADSLENHPSHHITLTKLYLSLCGFKSSIRFLRNFENLRELTLYQFHDFFDDFEVLQHVSFPHLRYLKMVPIIPREEELITFFERNGKSLEHLEIDSNHEELDFCIPRFCPNLKHYGKIRNTRELMENLFDNCKELKVLWVTCKNNHFNESKIIRLIGRLMPKNHIEVKIYTKIPNQSEIILEELNNALKSWEEYDPPKTISLHLQRAYRVDIRPSIRNVIAKYEDMGIIKSFEAEEHHNW</sequence>
<gene>
    <name evidence="1" type="ORF">FCALED_LOCUS156</name>
</gene>
<dbReference type="AlphaFoldDB" id="A0A9N8V1Y8"/>